<dbReference type="AlphaFoldDB" id="A0A9X3LDX6"/>
<protein>
    <submittedName>
        <fullName evidence="5">Sporulation initiation phosphotransferase B</fullName>
    </submittedName>
</protein>
<keyword evidence="3" id="KW-0418">Kinase</keyword>
<proteinExistence type="predicted"/>
<keyword evidence="1" id="KW-0597">Phosphoprotein</keyword>
<evidence type="ECO:0000259" key="4">
    <source>
        <dbReference type="Pfam" id="PF14689"/>
    </source>
</evidence>
<comment type="caution">
    <text evidence="5">The sequence shown here is derived from an EMBL/GenBank/DDBJ whole genome shotgun (WGS) entry which is preliminary data.</text>
</comment>
<dbReference type="GO" id="GO:0000155">
    <property type="term" value="F:phosphorelay sensor kinase activity"/>
    <property type="evidence" value="ECO:0007669"/>
    <property type="project" value="InterPro"/>
</dbReference>
<name>A0A9X3LDX6_9BACL</name>
<keyword evidence="2" id="KW-0808">Transferase</keyword>
<dbReference type="InterPro" id="IPR016120">
    <property type="entry name" value="Sig_transdc_His_kin_SpoOB"/>
</dbReference>
<dbReference type="Gene3D" id="3.30.565.30">
    <property type="entry name" value="Sporulation initiation phosphotransferase B (SpoOB), C-terminal domain"/>
    <property type="match status" value="1"/>
</dbReference>
<reference evidence="5" key="1">
    <citation type="submission" date="2022-05" db="EMBL/GenBank/DDBJ databases">
        <authorList>
            <person name="Colautti A."/>
            <person name="Iacumin L."/>
        </authorList>
    </citation>
    <scope>NUCLEOTIDE SEQUENCE</scope>
    <source>
        <strain evidence="5">SK 55</strain>
    </source>
</reference>
<evidence type="ECO:0000256" key="1">
    <source>
        <dbReference type="ARBA" id="ARBA00022553"/>
    </source>
</evidence>
<dbReference type="InterPro" id="IPR039506">
    <property type="entry name" value="SPOB_a"/>
</dbReference>
<dbReference type="InterPro" id="IPR037100">
    <property type="entry name" value="Spo0B_C_sf"/>
</dbReference>
<organism evidence="5 6">
    <name type="scientific">Paenisporosarcina quisquiliarum</name>
    <dbReference type="NCBI Taxonomy" id="365346"/>
    <lineage>
        <taxon>Bacteria</taxon>
        <taxon>Bacillati</taxon>
        <taxon>Bacillota</taxon>
        <taxon>Bacilli</taxon>
        <taxon>Bacillales</taxon>
        <taxon>Caryophanaceae</taxon>
        <taxon>Paenisporosarcina</taxon>
    </lineage>
</organism>
<keyword evidence="6" id="KW-1185">Reference proteome</keyword>
<dbReference type="Pfam" id="PF14689">
    <property type="entry name" value="SPOB_a"/>
    <property type="match status" value="1"/>
</dbReference>
<dbReference type="RefSeq" id="WP_269925264.1">
    <property type="nucleotide sequence ID" value="NZ_JAMKBJ010000002.1"/>
</dbReference>
<dbReference type="Proteomes" id="UP001152173">
    <property type="component" value="Unassembled WGS sequence"/>
</dbReference>
<accession>A0A9X3LDX6</accession>
<evidence type="ECO:0000256" key="2">
    <source>
        <dbReference type="ARBA" id="ARBA00022679"/>
    </source>
</evidence>
<evidence type="ECO:0000313" key="6">
    <source>
        <dbReference type="Proteomes" id="UP001152173"/>
    </source>
</evidence>
<dbReference type="SUPFAM" id="SSF55890">
    <property type="entry name" value="Sporulation response regulatory protein Spo0B"/>
    <property type="match status" value="1"/>
</dbReference>
<gene>
    <name evidence="5" type="ORF">M9R32_02975</name>
</gene>
<dbReference type="EMBL" id="JAMKBJ010000002">
    <property type="protein sequence ID" value="MCZ8536156.1"/>
    <property type="molecule type" value="Genomic_DNA"/>
</dbReference>
<sequence length="176" mass="20614">MTEKPFSVNEALRFARHDFLNQLQLIKMNIDLARLEDAKAAIDHYTTEVKAFYELSKLNLPFTSEWLQTANWRFPGFQVSITNTIDSECNLLFDEQIQHVLEEATNLLHRQLDPFTEQLLHIHIVCNPTTFKLTFDASGKWQPIQQELSKLPQVSLTHECKTTKNWRFHIEESKEG</sequence>
<feature type="domain" description="SpoOB alpha-helical" evidence="4">
    <location>
        <begin position="8"/>
        <end position="57"/>
    </location>
</feature>
<evidence type="ECO:0000256" key="3">
    <source>
        <dbReference type="ARBA" id="ARBA00022777"/>
    </source>
</evidence>
<evidence type="ECO:0000313" key="5">
    <source>
        <dbReference type="EMBL" id="MCZ8536156.1"/>
    </source>
</evidence>
<dbReference type="Gene3D" id="1.10.287.130">
    <property type="match status" value="1"/>
</dbReference>